<dbReference type="Gene3D" id="1.10.10.2910">
    <property type="match status" value="1"/>
</dbReference>
<dbReference type="CDD" id="cd00093">
    <property type="entry name" value="HTH_XRE"/>
    <property type="match status" value="1"/>
</dbReference>
<evidence type="ECO:0000313" key="3">
    <source>
        <dbReference type="EMBL" id="TXE18391.1"/>
    </source>
</evidence>
<dbReference type="RefSeq" id="WP_147231449.1">
    <property type="nucleotide sequence ID" value="NZ_VOSB01000008.1"/>
</dbReference>
<keyword evidence="4" id="KW-1185">Reference proteome</keyword>
<gene>
    <name evidence="3" type="ORF">ES692_07020</name>
</gene>
<reference evidence="3 4" key="1">
    <citation type="submission" date="2019-08" db="EMBL/GenBank/DDBJ databases">
        <title>Genome of Psychroserpens burtonensis ACAM 167.</title>
        <authorList>
            <person name="Bowman J.P."/>
        </authorList>
    </citation>
    <scope>NUCLEOTIDE SEQUENCE [LARGE SCALE GENOMIC DNA]</scope>
    <source>
        <strain evidence="3 4">ACAM 167</strain>
    </source>
</reference>
<dbReference type="PROSITE" id="PS50943">
    <property type="entry name" value="HTH_CROC1"/>
    <property type="match status" value="1"/>
</dbReference>
<evidence type="ECO:0000313" key="4">
    <source>
        <dbReference type="Proteomes" id="UP000321938"/>
    </source>
</evidence>
<dbReference type="Proteomes" id="UP000321938">
    <property type="component" value="Unassembled WGS sequence"/>
</dbReference>
<organism evidence="3 4">
    <name type="scientific">Psychroserpens burtonensis</name>
    <dbReference type="NCBI Taxonomy" id="49278"/>
    <lineage>
        <taxon>Bacteria</taxon>
        <taxon>Pseudomonadati</taxon>
        <taxon>Bacteroidota</taxon>
        <taxon>Flavobacteriia</taxon>
        <taxon>Flavobacteriales</taxon>
        <taxon>Flavobacteriaceae</taxon>
        <taxon>Psychroserpens</taxon>
    </lineage>
</organism>
<sequence>MEKLVAYRIKNARKLKGLSQQDIADELQISKQMVSKYEKGTSMPTSSKLLKLSRLFDLKIDYFFNSFKVDIGEVNFRKKSSFSMKKQNSLKEQIKINLENYLWIEDSLSIDYSFKNIIENFKINNIKDVENAVLKLRTEWDIGTDPIHNIIQLLEDKEIKVIEIYDTDDKFDGLATYVNDKYPVIVVNGNFPVERKRFTLLHELGHLLLNLPNCELNEEENYCNKFASEFLLPKGIVINEFGGKRKGVTLTELISTQKKYGISIPAIVYRLVDANILSKERQKQFYIKQNFNSSLKKDVNLSRFETPEKSNRYERLVYRALAQENISISKASSLLSKNIELVKENYALI</sequence>
<dbReference type="Gene3D" id="1.10.260.40">
    <property type="entry name" value="lambda repressor-like DNA-binding domains"/>
    <property type="match status" value="1"/>
</dbReference>
<dbReference type="Pfam" id="PF06114">
    <property type="entry name" value="Peptidase_M78"/>
    <property type="match status" value="1"/>
</dbReference>
<protein>
    <submittedName>
        <fullName evidence="3">Helix-turn-helix domain-containing protein</fullName>
    </submittedName>
</protein>
<evidence type="ECO:0000256" key="1">
    <source>
        <dbReference type="ARBA" id="ARBA00007227"/>
    </source>
</evidence>
<dbReference type="InterPro" id="IPR010982">
    <property type="entry name" value="Lambda_DNA-bd_dom_sf"/>
</dbReference>
<accession>A0A5C7B839</accession>
<dbReference type="OrthoDB" id="9794834at2"/>
<name>A0A5C7B839_9FLAO</name>
<dbReference type="PANTHER" id="PTHR43236">
    <property type="entry name" value="ANTITOXIN HIGA1"/>
    <property type="match status" value="1"/>
</dbReference>
<dbReference type="InterPro" id="IPR052345">
    <property type="entry name" value="Rad_response_metalloprotease"/>
</dbReference>
<comment type="caution">
    <text evidence="3">The sequence shown here is derived from an EMBL/GenBank/DDBJ whole genome shotgun (WGS) entry which is preliminary data.</text>
</comment>
<dbReference type="PANTHER" id="PTHR43236:SF1">
    <property type="entry name" value="BLL7220 PROTEIN"/>
    <property type="match status" value="1"/>
</dbReference>
<dbReference type="Pfam" id="PF01381">
    <property type="entry name" value="HTH_3"/>
    <property type="match status" value="1"/>
</dbReference>
<dbReference type="SMART" id="SM00530">
    <property type="entry name" value="HTH_XRE"/>
    <property type="match status" value="1"/>
</dbReference>
<dbReference type="InterPro" id="IPR010359">
    <property type="entry name" value="IrrE_HExxH"/>
</dbReference>
<feature type="domain" description="HTH cro/C1-type" evidence="2">
    <location>
        <begin position="9"/>
        <end position="63"/>
    </location>
</feature>
<dbReference type="EMBL" id="VOSB01000008">
    <property type="protein sequence ID" value="TXE18391.1"/>
    <property type="molecule type" value="Genomic_DNA"/>
</dbReference>
<dbReference type="AlphaFoldDB" id="A0A5C7B839"/>
<evidence type="ECO:0000259" key="2">
    <source>
        <dbReference type="PROSITE" id="PS50943"/>
    </source>
</evidence>
<dbReference type="GO" id="GO:0003677">
    <property type="term" value="F:DNA binding"/>
    <property type="evidence" value="ECO:0007669"/>
    <property type="project" value="InterPro"/>
</dbReference>
<dbReference type="SUPFAM" id="SSF47413">
    <property type="entry name" value="lambda repressor-like DNA-binding domains"/>
    <property type="match status" value="1"/>
</dbReference>
<comment type="similarity">
    <text evidence="1">Belongs to the short-chain fatty acyl-CoA assimilation regulator (ScfR) family.</text>
</comment>
<proteinExistence type="inferred from homology"/>
<dbReference type="InterPro" id="IPR001387">
    <property type="entry name" value="Cro/C1-type_HTH"/>
</dbReference>